<feature type="domain" description="Ketoreductase" evidence="4">
    <location>
        <begin position="6"/>
        <end position="166"/>
    </location>
</feature>
<dbReference type="RefSeq" id="WP_231060836.1">
    <property type="nucleotide sequence ID" value="NZ_JAJNOC010000015.1"/>
</dbReference>
<dbReference type="EMBL" id="JAJNOC010000015">
    <property type="protein sequence ID" value="MCD2519569.1"/>
    <property type="molecule type" value="Genomic_DNA"/>
</dbReference>
<sequence length="233" mass="24137">MNVQNATILITGANRGLGAEFARQALARGARKVYAAARDPSTITTPGLVPVRLDVTDAAGAAELARELGDVDIVVNNAGIAETGAVLDEGGLESMGRMMATNVFGLLNVSRAFAPVLARNGGGAFVNILSIASWASSPVLANYAVSKSAAWSATNGLRDAVRPQGTQVLGVHVGFIDTDLTRGFEAPKLQPSTVVDSVFAALEAGDSEVLVDEITRQVKRGLSADTGDYTLVR</sequence>
<gene>
    <name evidence="5" type="ORF">LQ564_25010</name>
</gene>
<reference evidence="5" key="1">
    <citation type="submission" date="2021-11" db="EMBL/GenBank/DDBJ databases">
        <title>The complete genome of Massilia sp sp. G4R7.</title>
        <authorList>
            <person name="Liu L."/>
            <person name="Yue J."/>
            <person name="Yuan J."/>
            <person name="Yang F."/>
            <person name="Li L."/>
        </authorList>
    </citation>
    <scope>NUCLEOTIDE SEQUENCE</scope>
    <source>
        <strain evidence="5">G4R7</strain>
    </source>
</reference>
<dbReference type="Gene3D" id="3.40.50.720">
    <property type="entry name" value="NAD(P)-binding Rossmann-like Domain"/>
    <property type="match status" value="1"/>
</dbReference>
<dbReference type="NCBIfam" id="NF006117">
    <property type="entry name" value="PRK08264.1-3"/>
    <property type="match status" value="1"/>
</dbReference>
<dbReference type="InterPro" id="IPR036291">
    <property type="entry name" value="NAD(P)-bd_dom_sf"/>
</dbReference>
<dbReference type="PRINTS" id="PR00080">
    <property type="entry name" value="SDRFAMILY"/>
</dbReference>
<evidence type="ECO:0000313" key="6">
    <source>
        <dbReference type="Proteomes" id="UP001179361"/>
    </source>
</evidence>
<evidence type="ECO:0000259" key="4">
    <source>
        <dbReference type="SMART" id="SM00822"/>
    </source>
</evidence>
<protein>
    <submittedName>
        <fullName evidence="5">SDR family oxidoreductase</fullName>
    </submittedName>
</protein>
<name>A0ABS8QCV0_9BURK</name>
<dbReference type="SMART" id="SM00822">
    <property type="entry name" value="PKS_KR"/>
    <property type="match status" value="1"/>
</dbReference>
<evidence type="ECO:0000256" key="1">
    <source>
        <dbReference type="ARBA" id="ARBA00006484"/>
    </source>
</evidence>
<evidence type="ECO:0000256" key="2">
    <source>
        <dbReference type="ARBA" id="ARBA00023002"/>
    </source>
</evidence>
<comment type="caution">
    <text evidence="5">The sequence shown here is derived from an EMBL/GenBank/DDBJ whole genome shotgun (WGS) entry which is preliminary data.</text>
</comment>
<dbReference type="Proteomes" id="UP001179361">
    <property type="component" value="Unassembled WGS sequence"/>
</dbReference>
<dbReference type="PANTHER" id="PTHR43391:SF91">
    <property type="entry name" value="OS04G0390700 PROTEIN"/>
    <property type="match status" value="1"/>
</dbReference>
<dbReference type="SUPFAM" id="SSF51735">
    <property type="entry name" value="NAD(P)-binding Rossmann-fold domains"/>
    <property type="match status" value="1"/>
</dbReference>
<dbReference type="PRINTS" id="PR00081">
    <property type="entry name" value="GDHRDH"/>
</dbReference>
<dbReference type="NCBIfam" id="NF006119">
    <property type="entry name" value="PRK08264.1-5"/>
    <property type="match status" value="1"/>
</dbReference>
<evidence type="ECO:0000256" key="3">
    <source>
        <dbReference type="RuleBase" id="RU000363"/>
    </source>
</evidence>
<dbReference type="InterPro" id="IPR057326">
    <property type="entry name" value="KR_dom"/>
</dbReference>
<evidence type="ECO:0000313" key="5">
    <source>
        <dbReference type="EMBL" id="MCD2519569.1"/>
    </source>
</evidence>
<keyword evidence="6" id="KW-1185">Reference proteome</keyword>
<dbReference type="InterPro" id="IPR002347">
    <property type="entry name" value="SDR_fam"/>
</dbReference>
<keyword evidence="2" id="KW-0560">Oxidoreductase</keyword>
<dbReference type="PANTHER" id="PTHR43391">
    <property type="entry name" value="RETINOL DEHYDROGENASE-RELATED"/>
    <property type="match status" value="1"/>
</dbReference>
<comment type="similarity">
    <text evidence="1 3">Belongs to the short-chain dehydrogenases/reductases (SDR) family.</text>
</comment>
<accession>A0ABS8QCV0</accession>
<organism evidence="5 6">
    <name type="scientific">Massilia phyllostachyos</name>
    <dbReference type="NCBI Taxonomy" id="2898585"/>
    <lineage>
        <taxon>Bacteria</taxon>
        <taxon>Pseudomonadati</taxon>
        <taxon>Pseudomonadota</taxon>
        <taxon>Betaproteobacteria</taxon>
        <taxon>Burkholderiales</taxon>
        <taxon>Oxalobacteraceae</taxon>
        <taxon>Telluria group</taxon>
        <taxon>Massilia</taxon>
    </lineage>
</organism>
<dbReference type="Pfam" id="PF00106">
    <property type="entry name" value="adh_short"/>
    <property type="match status" value="1"/>
</dbReference>
<proteinExistence type="inferred from homology"/>